<dbReference type="EMBL" id="UINC01000939">
    <property type="protein sequence ID" value="SUZ64642.1"/>
    <property type="molecule type" value="Genomic_DNA"/>
</dbReference>
<reference evidence="2" key="1">
    <citation type="submission" date="2018-05" db="EMBL/GenBank/DDBJ databases">
        <authorList>
            <person name="Lanie J.A."/>
            <person name="Ng W.-L."/>
            <person name="Kazmierczak K.M."/>
            <person name="Andrzejewski T.M."/>
            <person name="Davidsen T.M."/>
            <person name="Wayne K.J."/>
            <person name="Tettelin H."/>
            <person name="Glass J.I."/>
            <person name="Rusch D."/>
            <person name="Podicherti R."/>
            <person name="Tsui H.-C.T."/>
            <person name="Winkler M.E."/>
        </authorList>
    </citation>
    <scope>NUCLEOTIDE SEQUENCE</scope>
</reference>
<dbReference type="Pfam" id="PF04993">
    <property type="entry name" value="TfoX_N"/>
    <property type="match status" value="1"/>
</dbReference>
<proteinExistence type="predicted"/>
<feature type="domain" description="TfoX N-terminal" evidence="1">
    <location>
        <begin position="16"/>
        <end position="106"/>
    </location>
</feature>
<evidence type="ECO:0000259" key="1">
    <source>
        <dbReference type="Pfam" id="PF04993"/>
    </source>
</evidence>
<gene>
    <name evidence="2" type="ORF">METZ01_LOCUS17496</name>
</gene>
<organism evidence="2">
    <name type="scientific">marine metagenome</name>
    <dbReference type="NCBI Taxonomy" id="408172"/>
    <lineage>
        <taxon>unclassified sequences</taxon>
        <taxon>metagenomes</taxon>
        <taxon>ecological metagenomes</taxon>
    </lineage>
</organism>
<accession>A0A381PCC7</accession>
<dbReference type="Gene3D" id="3.30.1460.30">
    <property type="entry name" value="YgaC/TfoX-N like chaperone"/>
    <property type="match status" value="1"/>
</dbReference>
<dbReference type="InterPro" id="IPR007076">
    <property type="entry name" value="TfoX_N"/>
</dbReference>
<dbReference type="PANTHER" id="PTHR36121">
    <property type="entry name" value="PROTEIN SXY"/>
    <property type="match status" value="1"/>
</dbReference>
<protein>
    <recommendedName>
        <fullName evidence="1">TfoX N-terminal domain-containing protein</fullName>
    </recommendedName>
</protein>
<dbReference type="AlphaFoldDB" id="A0A381PCC7"/>
<name>A0A381PCC7_9ZZZZ</name>
<evidence type="ECO:0000313" key="2">
    <source>
        <dbReference type="EMBL" id="SUZ64642.1"/>
    </source>
</evidence>
<sequence length="133" mass="15142">MPITNEEKEFAAYIVDLMQAIGPVYSKRMFGGFGVFLDGMMFGLITDNILYLKADDENRKEFDELSLQPFTYKKQGQETKLSYYQAPEEAMESMEIMLEWGNRGFGAALRAAARKFGTNKERKSPTRANKIAS</sequence>
<dbReference type="SUPFAM" id="SSF159894">
    <property type="entry name" value="YgaC/TfoX-N like"/>
    <property type="match status" value="1"/>
</dbReference>
<dbReference type="PANTHER" id="PTHR36121:SF1">
    <property type="entry name" value="PROTEIN SXY"/>
    <property type="match status" value="1"/>
</dbReference>
<dbReference type="InterPro" id="IPR047525">
    <property type="entry name" value="TfoX-like"/>
</dbReference>